<organism evidence="9 10">
    <name type="scientific">Pseudozyma antarctica (strain T-34)</name>
    <name type="common">Yeast</name>
    <name type="synonym">Candida antarctica</name>
    <dbReference type="NCBI Taxonomy" id="1151754"/>
    <lineage>
        <taxon>Eukaryota</taxon>
        <taxon>Fungi</taxon>
        <taxon>Dikarya</taxon>
        <taxon>Basidiomycota</taxon>
        <taxon>Ustilaginomycotina</taxon>
        <taxon>Ustilaginomycetes</taxon>
        <taxon>Ustilaginales</taxon>
        <taxon>Ustilaginaceae</taxon>
        <taxon>Moesziomyces</taxon>
    </lineage>
</organism>
<evidence type="ECO:0000259" key="8">
    <source>
        <dbReference type="PROSITE" id="PS51194"/>
    </source>
</evidence>
<dbReference type="GO" id="GO:0016787">
    <property type="term" value="F:hydrolase activity"/>
    <property type="evidence" value="ECO:0007669"/>
    <property type="project" value="UniProtKB-KW"/>
</dbReference>
<evidence type="ECO:0000313" key="9">
    <source>
        <dbReference type="EMBL" id="GAC73915.1"/>
    </source>
</evidence>
<dbReference type="EC" id="3.6.4.13" evidence="5"/>
<dbReference type="Proteomes" id="UP000011976">
    <property type="component" value="Unassembled WGS sequence"/>
</dbReference>
<keyword evidence="1 5" id="KW-0547">Nucleotide-binding</keyword>
<evidence type="ECO:0000256" key="6">
    <source>
        <dbReference type="SAM" id="MobiDB-lite"/>
    </source>
</evidence>
<dbReference type="SMART" id="SM00490">
    <property type="entry name" value="HELICc"/>
    <property type="match status" value="1"/>
</dbReference>
<dbReference type="InterPro" id="IPR027417">
    <property type="entry name" value="P-loop_NTPase"/>
</dbReference>
<feature type="compositionally biased region" description="Gly residues" evidence="6">
    <location>
        <begin position="778"/>
        <end position="787"/>
    </location>
</feature>
<comment type="catalytic activity">
    <reaction evidence="5">
        <text>ATP + H2O = ADP + phosphate + H(+)</text>
        <dbReference type="Rhea" id="RHEA:13065"/>
        <dbReference type="ChEBI" id="CHEBI:15377"/>
        <dbReference type="ChEBI" id="CHEBI:15378"/>
        <dbReference type="ChEBI" id="CHEBI:30616"/>
        <dbReference type="ChEBI" id="CHEBI:43474"/>
        <dbReference type="ChEBI" id="CHEBI:456216"/>
        <dbReference type="EC" id="3.6.4.13"/>
    </reaction>
</comment>
<sequence>MKAEQQSTPALGPPRPCSHTTKHIRRTSKLLLHKHLHSRASREVQSLPVKPPCFLLNLGTMLYTKMASPLGLARSTSAARSISTLMRRSAIPSIVSPCAATTASASRSAPLAISQCARTAFSSTLSQSIRALSQSSNTAEPAVAAAKAADVDLIQLPKDAQSSATRTKDATFASLRGSIDYSLLKALTVKPFGYETMSAVQQSVLHLLPELASGVGANATPMPDGQGRDMLVKAKTGTGKTIAFLVPALEARLRSIQDVSKGRFSKPWLDMLKRHRPDLDVSTLSKKELDEITKQYVNNTVGALILSPTRELATQIADEAKKLLTHAPDLKVQLLVGGASRNFQINDWRRSRPDVVVATPGRILDLLNDVGMMREAMTACRTLILDEADTLLEMGFRDDLQAIMKHLPAKVERQNMLFSATVSPEIRAIARASLQPDHRFVDCVPAGEENVHKHIPQYATVLETAEEQIPHILRLIAHDQLVNPGKSKTIVFAPTTKMTEFLADVIRDAQRHLPAQSSIYEIHSKKDQRARFNTSDRFRKDRSGASVLVTSDVSARGVDYPGTTRVIQVGIPSSKDQYIHRIGRTGRAGAQGRSDIVLQNFERGFLHFQLDDLPVNQLHVDDLAQEVETLSAKFDENPQEFAVPDEVFEAARQAKKELKKGGRGRDSFSAPGVKPPAEIRGPLTGKYESSELKPLIAKTLANMEESEASREVFTSLLGFYMGRGDELRTNKLAVLDGLKQWCVQAARMEKAPHLSDSFLQKMGMSMRDMRGGSSSSRGGRGGSGGGYRADSSRSFGRGRFSRDGDSRGDSRDFRGSRDGRDNRDFRGSRDGRDSRGGRSNFGTGRDARQSRFGNDSSASKW</sequence>
<accession>M9M1K2</accession>
<reference evidence="10" key="1">
    <citation type="journal article" date="2013" name="Genome Announc.">
        <title>Genome sequence of the basidiomycetous yeast Pseudozyma antarctica T-34, a producer of the glycolipid biosurfactants mannosylerythritol lipids.</title>
        <authorList>
            <person name="Morita T."/>
            <person name="Koike H."/>
            <person name="Koyama Y."/>
            <person name="Hagiwara H."/>
            <person name="Ito E."/>
            <person name="Fukuoka T."/>
            <person name="Imura T."/>
            <person name="Machida M."/>
            <person name="Kitamoto D."/>
        </authorList>
    </citation>
    <scope>NUCLEOTIDE SEQUENCE [LARGE SCALE GENOMIC DNA]</scope>
    <source>
        <strain evidence="10">T-34</strain>
    </source>
</reference>
<dbReference type="EMBL" id="DF196775">
    <property type="protein sequence ID" value="GAC73915.1"/>
    <property type="molecule type" value="Genomic_DNA"/>
</dbReference>
<feature type="region of interest" description="Disordered" evidence="6">
    <location>
        <begin position="1"/>
        <end position="21"/>
    </location>
</feature>
<comment type="similarity">
    <text evidence="5">Belongs to the DEAD box helicase family.</text>
</comment>
<evidence type="ECO:0000313" key="10">
    <source>
        <dbReference type="Proteomes" id="UP000011976"/>
    </source>
</evidence>
<proteinExistence type="inferred from homology"/>
<evidence type="ECO:0000256" key="4">
    <source>
        <dbReference type="ARBA" id="ARBA00022884"/>
    </source>
</evidence>
<protein>
    <recommendedName>
        <fullName evidence="5">ATP-dependent RNA helicase</fullName>
        <ecNumber evidence="5">3.6.4.13</ecNumber>
    </recommendedName>
</protein>
<dbReference type="AlphaFoldDB" id="M9M1K2"/>
<dbReference type="Gene3D" id="3.40.50.300">
    <property type="entry name" value="P-loop containing nucleotide triphosphate hydrolases"/>
    <property type="match status" value="2"/>
</dbReference>
<dbReference type="SUPFAM" id="SSF52540">
    <property type="entry name" value="P-loop containing nucleoside triphosphate hydrolases"/>
    <property type="match status" value="1"/>
</dbReference>
<feature type="region of interest" description="Disordered" evidence="6">
    <location>
        <begin position="659"/>
        <end position="684"/>
    </location>
</feature>
<keyword evidence="3 5" id="KW-0067">ATP-binding</keyword>
<gene>
    <name evidence="9" type="ORF">PANT_9d00328</name>
</gene>
<evidence type="ECO:0000256" key="2">
    <source>
        <dbReference type="ARBA" id="ARBA00022801"/>
    </source>
</evidence>
<dbReference type="STRING" id="1151754.M9M1K2"/>
<dbReference type="Pfam" id="PF00271">
    <property type="entry name" value="Helicase_C"/>
    <property type="match status" value="1"/>
</dbReference>
<feature type="compositionally biased region" description="Low complexity" evidence="6">
    <location>
        <begin position="788"/>
        <end position="798"/>
    </location>
</feature>
<dbReference type="PROSITE" id="PS51194">
    <property type="entry name" value="HELICASE_CTER"/>
    <property type="match status" value="1"/>
</dbReference>
<feature type="domain" description="Helicase ATP-binding" evidence="7">
    <location>
        <begin position="221"/>
        <end position="440"/>
    </location>
</feature>
<dbReference type="PROSITE" id="PS51192">
    <property type="entry name" value="HELICASE_ATP_BIND_1"/>
    <property type="match status" value="1"/>
</dbReference>
<dbReference type="GO" id="GO:0005524">
    <property type="term" value="F:ATP binding"/>
    <property type="evidence" value="ECO:0007669"/>
    <property type="project" value="UniProtKB-UniRule"/>
</dbReference>
<dbReference type="SMART" id="SM00487">
    <property type="entry name" value="DEXDc"/>
    <property type="match status" value="1"/>
</dbReference>
<feature type="compositionally biased region" description="Basic and acidic residues" evidence="6">
    <location>
        <begin position="800"/>
        <end position="836"/>
    </location>
</feature>
<dbReference type="GO" id="GO:0003724">
    <property type="term" value="F:RNA helicase activity"/>
    <property type="evidence" value="ECO:0007669"/>
    <property type="project" value="UniProtKB-EC"/>
</dbReference>
<evidence type="ECO:0000256" key="5">
    <source>
        <dbReference type="RuleBase" id="RU365068"/>
    </source>
</evidence>
<comment type="domain">
    <text evidence="5">The Q motif is unique to and characteristic of the DEAD box family of RNA helicases and controls ATP binding and hydrolysis.</text>
</comment>
<keyword evidence="4 5" id="KW-0694">RNA-binding</keyword>
<evidence type="ECO:0000256" key="3">
    <source>
        <dbReference type="ARBA" id="ARBA00022840"/>
    </source>
</evidence>
<dbReference type="InterPro" id="IPR014001">
    <property type="entry name" value="Helicase_ATP-bd"/>
</dbReference>
<comment type="function">
    <text evidence="5">RNA helicase.</text>
</comment>
<dbReference type="CDD" id="cd18787">
    <property type="entry name" value="SF2_C_DEAD"/>
    <property type="match status" value="1"/>
</dbReference>
<feature type="compositionally biased region" description="Polar residues" evidence="6">
    <location>
        <begin position="851"/>
        <end position="861"/>
    </location>
</feature>
<evidence type="ECO:0000259" key="7">
    <source>
        <dbReference type="PROSITE" id="PS51192"/>
    </source>
</evidence>
<keyword evidence="2 5" id="KW-0378">Hydrolase</keyword>
<feature type="domain" description="Helicase C-terminal" evidence="8">
    <location>
        <begin position="477"/>
        <end position="624"/>
    </location>
</feature>
<feature type="compositionally biased region" description="Low complexity" evidence="6">
    <location>
        <begin position="766"/>
        <end position="777"/>
    </location>
</feature>
<dbReference type="PANTHER" id="PTHR24031">
    <property type="entry name" value="RNA HELICASE"/>
    <property type="match status" value="1"/>
</dbReference>
<dbReference type="InterPro" id="IPR001650">
    <property type="entry name" value="Helicase_C-like"/>
</dbReference>
<dbReference type="GO" id="GO:0003723">
    <property type="term" value="F:RNA binding"/>
    <property type="evidence" value="ECO:0007669"/>
    <property type="project" value="UniProtKB-UniRule"/>
</dbReference>
<dbReference type="Pfam" id="PF00270">
    <property type="entry name" value="DEAD"/>
    <property type="match status" value="1"/>
</dbReference>
<feature type="region of interest" description="Disordered" evidence="6">
    <location>
        <begin position="766"/>
        <end position="861"/>
    </location>
</feature>
<dbReference type="CDD" id="cd17964">
    <property type="entry name" value="DEADc_MSS116"/>
    <property type="match status" value="1"/>
</dbReference>
<name>M9M1K2_PSEA3</name>
<keyword evidence="5 9" id="KW-0347">Helicase</keyword>
<dbReference type="InterPro" id="IPR011545">
    <property type="entry name" value="DEAD/DEAH_box_helicase_dom"/>
</dbReference>
<dbReference type="OrthoDB" id="193716at2759"/>
<evidence type="ECO:0000256" key="1">
    <source>
        <dbReference type="ARBA" id="ARBA00022741"/>
    </source>
</evidence>